<sequence length="133" mass="14968">MKRVFLFLLVFWVIAGSTLVVLGLHVPNPIFWKTLDVTVTAYNSTKGQTQGNPFVAAWGDRLKPGMDAVAVSRDLIPLGLGHEAEVYIEGVGGPYTVLDKMNRRFEKRVDVYFGVDVAEAREFGEMETTIYWR</sequence>
<accession>M1WSS7</accession>
<dbReference type="STRING" id="1322246.BN4_11842"/>
<dbReference type="eggNOG" id="COG3584">
    <property type="taxonomic scope" value="Bacteria"/>
</dbReference>
<dbReference type="PATRIC" id="fig|879567.3.peg.1940"/>
<dbReference type="KEGG" id="dpi:BN4_11842"/>
<evidence type="ECO:0000313" key="1">
    <source>
        <dbReference type="EMBL" id="CCH49077.1"/>
    </source>
</evidence>
<dbReference type="HOGENOM" id="CLU_149286_0_0_7"/>
<reference evidence="2" key="2">
    <citation type="journal article" date="2013" name="Stand. Genomic Sci.">
        <title>Complete genome sequence of Desulfocapsa sulfexigens, a marine deltaproteobacterium specialized in disproportionating inorganic sulfur compounds.</title>
        <authorList>
            <person name="Finster K.W."/>
            <person name="Kjeldsen K.U."/>
            <person name="Kube M."/>
            <person name="Reinhardt R."/>
            <person name="Mussmann M."/>
            <person name="Amann R."/>
            <person name="Schreiber L."/>
        </authorList>
    </citation>
    <scope>NUCLEOTIDE SEQUENCE [LARGE SCALE GENOMIC DNA]</scope>
    <source>
        <strain evidence="2">DSM 10523 / SB164P1</strain>
    </source>
</reference>
<dbReference type="EMBL" id="FO203427">
    <property type="protein sequence ID" value="CCH49077.1"/>
    <property type="molecule type" value="Genomic_DNA"/>
</dbReference>
<name>M1WSS7_PSEP2</name>
<dbReference type="BioCyc" id="DPIE1322246:BN4_RS09240-MONOMER"/>
<dbReference type="RefSeq" id="WP_015415121.1">
    <property type="nucleotide sequence ID" value="NC_020409.1"/>
</dbReference>
<dbReference type="CDD" id="cd22784">
    <property type="entry name" value="DPBB_MltA_YuiC-like"/>
    <property type="match status" value="1"/>
</dbReference>
<protein>
    <recommendedName>
        <fullName evidence="3">3D domain-containing protein</fullName>
    </recommendedName>
</protein>
<evidence type="ECO:0008006" key="3">
    <source>
        <dbReference type="Google" id="ProtNLM"/>
    </source>
</evidence>
<organism evidence="1 2">
    <name type="scientific">Pseudodesulfovibrio piezophilus (strain DSM 21447 / JCM 15486 / C1TLV30)</name>
    <name type="common">Desulfovibrio piezophilus</name>
    <dbReference type="NCBI Taxonomy" id="1322246"/>
    <lineage>
        <taxon>Bacteria</taxon>
        <taxon>Pseudomonadati</taxon>
        <taxon>Thermodesulfobacteriota</taxon>
        <taxon>Desulfovibrionia</taxon>
        <taxon>Desulfovibrionales</taxon>
        <taxon>Desulfovibrionaceae</taxon>
    </lineage>
</organism>
<reference evidence="1 2" key="1">
    <citation type="journal article" date="2013" name="PLoS ONE">
        <title>The first genomic and proteomic characterization of a deep-sea sulfate reducer: insights into the piezophilic lifestyle of Desulfovibrio piezophilus.</title>
        <authorList>
            <person name="Pradel N."/>
            <person name="Ji B."/>
            <person name="Gimenez G."/>
            <person name="Talla E."/>
            <person name="Lenoble P."/>
            <person name="Garel M."/>
            <person name="Tamburini C."/>
            <person name="Fourquet P."/>
            <person name="Lebrun R."/>
            <person name="Bertin P."/>
            <person name="Denis Y."/>
            <person name="Pophillat M."/>
            <person name="Barbe V."/>
            <person name="Ollivier B."/>
            <person name="Dolla A."/>
        </authorList>
    </citation>
    <scope>NUCLEOTIDE SEQUENCE [LARGE SCALE GENOMIC DNA]</scope>
    <source>
        <strain evidence="2">DSM 10523 / SB164P1</strain>
    </source>
</reference>
<dbReference type="OrthoDB" id="5624888at2"/>
<dbReference type="AlphaFoldDB" id="M1WSS7"/>
<keyword evidence="2" id="KW-1185">Reference proteome</keyword>
<evidence type="ECO:0000313" key="2">
    <source>
        <dbReference type="Proteomes" id="UP000011724"/>
    </source>
</evidence>
<dbReference type="Proteomes" id="UP000011724">
    <property type="component" value="Chromosome"/>
</dbReference>
<proteinExistence type="predicted"/>
<gene>
    <name evidence="1" type="ordered locus">BN4_11842</name>
</gene>